<feature type="compositionally biased region" description="Low complexity" evidence="2">
    <location>
        <begin position="34"/>
        <end position="47"/>
    </location>
</feature>
<dbReference type="PANTHER" id="PTHR33418:SF1">
    <property type="entry name" value="HELICASE-ASSOCIATED DOMAIN-CONTAINING PROTEIN"/>
    <property type="match status" value="1"/>
</dbReference>
<dbReference type="Gene3D" id="6.10.140.530">
    <property type="match status" value="1"/>
</dbReference>
<feature type="compositionally biased region" description="Pro residues" evidence="2">
    <location>
        <begin position="312"/>
        <end position="325"/>
    </location>
</feature>
<feature type="region of interest" description="Disordered" evidence="2">
    <location>
        <begin position="411"/>
        <end position="509"/>
    </location>
</feature>
<evidence type="ECO:0000313" key="4">
    <source>
        <dbReference type="EMBL" id="CAD9603592.1"/>
    </source>
</evidence>
<gene>
    <name evidence="4" type="ORF">LDAN0321_LOCUS17520</name>
</gene>
<keyword evidence="1" id="KW-0175">Coiled coil</keyword>
<sequence length="668" mass="76292">MNGSSSNGKRKHYITTIMHRSSSPLQQLPAKPIDTTSTVSTDVSSSTQQQEEHMSTLSMLAEAAAHMQVRVKEVSSNSENLNDQGAKNTTTNTPDDRSMNTLEDSMYIINTRNCDNNNKKGMKTIETSTTTKIAGPEHQQATVGRQHESLDCNPHAASKSVAALNKRHSNSCNNTTSDEETTSNTTTQDGHSDMDEHEMATVEESPSSANNTNDFVAGDELKLLKLKESRNQAWMEKFEKLKEFKEAHGHCFVTQKHDSRLSGFVKYQRYLWRSNSRALLRERKKLLDSIGFVWDQGAAVKGDSVSVSPGELPAPPPPPPPPPPSAGSSPPANGEKWLIMYSRLKDYWDKWGVYHVRTHKGAYEERSIGKWLKSQMLEYKRWEEGKKSSLTDKRALMLRKIGIEEMFSTDNRDDEVSSKTRSDADKNNNAREFEIEHRKNLSKHLEKKSNAEPHAFSRRENANTERGSMNRKRVVTDSYSHNGNLPLKKRTRIGKSPRACSSDKYDHVRNKQTRNKKLTVDDKADGSCRQDRDALISKHVAKYFDTDDHGVEELYFGTIVSAGIIKGKYKYTVLYDDNEEEHISGKRIGKMIRLYNENKQSDVRFLRQDFEKNKMKTVRRNVKYWKVVAAELRMELDEIETEYRSEMRSLKKQIKELKGLVTQQSKQK</sequence>
<proteinExistence type="predicted"/>
<feature type="region of interest" description="Disordered" evidence="2">
    <location>
        <begin position="72"/>
        <end position="99"/>
    </location>
</feature>
<feature type="domain" description="Helicase-associated" evidence="3">
    <location>
        <begin position="232"/>
        <end position="292"/>
    </location>
</feature>
<feature type="region of interest" description="Disordered" evidence="2">
    <location>
        <begin position="164"/>
        <end position="213"/>
    </location>
</feature>
<feature type="region of interest" description="Disordered" evidence="2">
    <location>
        <begin position="304"/>
        <end position="331"/>
    </location>
</feature>
<dbReference type="InterPro" id="IPR005114">
    <property type="entry name" value="Helicase_assoc"/>
</dbReference>
<dbReference type="AlphaFoldDB" id="A0A7S2LDY8"/>
<feature type="coiled-coil region" evidence="1">
    <location>
        <begin position="629"/>
        <end position="667"/>
    </location>
</feature>
<dbReference type="SUPFAM" id="SSF101447">
    <property type="entry name" value="Formin homology 2 domain (FH2 domain)"/>
    <property type="match status" value="1"/>
</dbReference>
<accession>A0A7S2LDY8</accession>
<evidence type="ECO:0000256" key="1">
    <source>
        <dbReference type="SAM" id="Coils"/>
    </source>
</evidence>
<protein>
    <recommendedName>
        <fullName evidence="3">Helicase-associated domain-containing protein</fullName>
    </recommendedName>
</protein>
<name>A0A7S2LDY8_9STRA</name>
<reference evidence="4" key="1">
    <citation type="submission" date="2021-01" db="EMBL/GenBank/DDBJ databases">
        <authorList>
            <person name="Corre E."/>
            <person name="Pelletier E."/>
            <person name="Niang G."/>
            <person name="Scheremetjew M."/>
            <person name="Finn R."/>
            <person name="Kale V."/>
            <person name="Holt S."/>
            <person name="Cochrane G."/>
            <person name="Meng A."/>
            <person name="Brown T."/>
            <person name="Cohen L."/>
        </authorList>
    </citation>
    <scope>NUCLEOTIDE SEQUENCE</scope>
    <source>
        <strain evidence="4">B650</strain>
    </source>
</reference>
<dbReference type="PANTHER" id="PTHR33418">
    <property type="entry name" value="HELICASE-ASSOCIATED"/>
    <property type="match status" value="1"/>
</dbReference>
<feature type="compositionally biased region" description="Basic and acidic residues" evidence="2">
    <location>
        <begin position="411"/>
        <end position="463"/>
    </location>
</feature>
<evidence type="ECO:0000256" key="2">
    <source>
        <dbReference type="SAM" id="MobiDB-lite"/>
    </source>
</evidence>
<dbReference type="Pfam" id="PF03457">
    <property type="entry name" value="HA"/>
    <property type="match status" value="1"/>
</dbReference>
<feature type="region of interest" description="Disordered" evidence="2">
    <location>
        <begin position="19"/>
        <end position="54"/>
    </location>
</feature>
<dbReference type="EMBL" id="HBGY01028354">
    <property type="protein sequence ID" value="CAD9603592.1"/>
    <property type="molecule type" value="Transcribed_RNA"/>
</dbReference>
<organism evidence="4">
    <name type="scientific">Leptocylindrus danicus</name>
    <dbReference type="NCBI Taxonomy" id="163516"/>
    <lineage>
        <taxon>Eukaryota</taxon>
        <taxon>Sar</taxon>
        <taxon>Stramenopiles</taxon>
        <taxon>Ochrophyta</taxon>
        <taxon>Bacillariophyta</taxon>
        <taxon>Coscinodiscophyceae</taxon>
        <taxon>Chaetocerotophycidae</taxon>
        <taxon>Leptocylindrales</taxon>
        <taxon>Leptocylindraceae</taxon>
        <taxon>Leptocylindrus</taxon>
    </lineage>
</organism>
<feature type="compositionally biased region" description="Low complexity" evidence="2">
    <location>
        <begin position="170"/>
        <end position="187"/>
    </location>
</feature>
<feature type="compositionally biased region" description="Polar residues" evidence="2">
    <location>
        <begin position="204"/>
        <end position="213"/>
    </location>
</feature>
<evidence type="ECO:0000259" key="3">
    <source>
        <dbReference type="Pfam" id="PF03457"/>
    </source>
</evidence>
<feature type="compositionally biased region" description="Basic and acidic residues" evidence="2">
    <location>
        <begin position="190"/>
        <end position="200"/>
    </location>
</feature>
<feature type="compositionally biased region" description="Polar residues" evidence="2">
    <location>
        <begin position="74"/>
        <end position="99"/>
    </location>
</feature>